<dbReference type="EMBL" id="JAMPLM010000002">
    <property type="protein sequence ID" value="MEP1057337.1"/>
    <property type="molecule type" value="Genomic_DNA"/>
</dbReference>
<proteinExistence type="predicted"/>
<keyword evidence="2" id="KW-1185">Reference proteome</keyword>
<sequence length="284" mass="30727">MYQAFEADVMDDLFYEAEGPSQTRRSAQAYDAYDDSFDAFDEGDGYDAYDSYDAYDAYDEGDAFEEAMADALEAEDSDEFFRRVARGIRGVTRVARQVGRGIGSVARVVAPIASAIPLPQAQAIARVARVAGRLLADGADEFEAVDALVDLAEAEDLMDAAAPAIATMAVHGTMPQAARLPQATRQQLVRATTQTARTIARQQGTQAVRALPAVVQTAQRVARQQGVPPTALPRVIQQVGQRLSRNPQMIRRLIRSASPAIRQHICAACGSRRTRPAAARRGAM</sequence>
<accession>A0ABV0KDM7</accession>
<organism evidence="1 2">
    <name type="scientific">Stenomitos frigidus AS-A4</name>
    <dbReference type="NCBI Taxonomy" id="2933935"/>
    <lineage>
        <taxon>Bacteria</taxon>
        <taxon>Bacillati</taxon>
        <taxon>Cyanobacteriota</taxon>
        <taxon>Cyanophyceae</taxon>
        <taxon>Leptolyngbyales</taxon>
        <taxon>Leptolyngbyaceae</taxon>
        <taxon>Stenomitos</taxon>
    </lineage>
</organism>
<name>A0ABV0KDM7_9CYAN</name>
<reference evidence="1 2" key="1">
    <citation type="submission" date="2022-04" db="EMBL/GenBank/DDBJ databases">
        <title>Positive selection, recombination, and allopatry shape intraspecific diversity of widespread and dominant cyanobacteria.</title>
        <authorList>
            <person name="Wei J."/>
            <person name="Shu W."/>
            <person name="Hu C."/>
        </authorList>
    </citation>
    <scope>NUCLEOTIDE SEQUENCE [LARGE SCALE GENOMIC DNA]</scope>
    <source>
        <strain evidence="1 2">AS-A4</strain>
    </source>
</reference>
<evidence type="ECO:0000313" key="2">
    <source>
        <dbReference type="Proteomes" id="UP001476950"/>
    </source>
</evidence>
<dbReference type="Proteomes" id="UP001476950">
    <property type="component" value="Unassembled WGS sequence"/>
</dbReference>
<comment type="caution">
    <text evidence="1">The sequence shown here is derived from an EMBL/GenBank/DDBJ whole genome shotgun (WGS) entry which is preliminary data.</text>
</comment>
<evidence type="ECO:0000313" key="1">
    <source>
        <dbReference type="EMBL" id="MEP1057337.1"/>
    </source>
</evidence>
<gene>
    <name evidence="1" type="ORF">NDI38_02740</name>
</gene>
<dbReference type="RefSeq" id="WP_190450308.1">
    <property type="nucleotide sequence ID" value="NZ_JAMPLM010000002.1"/>
</dbReference>
<protein>
    <submittedName>
        <fullName evidence="1">Uncharacterized protein</fullName>
    </submittedName>
</protein>